<keyword evidence="7" id="KW-0694">RNA-binding</keyword>
<feature type="region of interest" description="Disordered" evidence="11">
    <location>
        <begin position="355"/>
        <end position="412"/>
    </location>
</feature>
<evidence type="ECO:0000256" key="3">
    <source>
        <dbReference type="ARBA" id="ARBA00005279"/>
    </source>
</evidence>
<evidence type="ECO:0000256" key="1">
    <source>
        <dbReference type="ARBA" id="ARBA00001936"/>
    </source>
</evidence>
<dbReference type="CDD" id="cd03672">
    <property type="entry name" value="NUDIX_Dcp2p_Nudt20"/>
    <property type="match status" value="1"/>
</dbReference>
<evidence type="ECO:0000256" key="4">
    <source>
        <dbReference type="ARBA" id="ARBA00022490"/>
    </source>
</evidence>
<accession>A0A1S8WZR9</accession>
<evidence type="ECO:0000256" key="8">
    <source>
        <dbReference type="ARBA" id="ARBA00023211"/>
    </source>
</evidence>
<dbReference type="Gene3D" id="1.10.10.1050">
    <property type="entry name" value="Dcp2, box A domain"/>
    <property type="match status" value="1"/>
</dbReference>
<dbReference type="SMART" id="SM01125">
    <property type="entry name" value="DCP2"/>
    <property type="match status" value="1"/>
</dbReference>
<dbReference type="InterPro" id="IPR007722">
    <property type="entry name" value="DCP2_BoxA"/>
</dbReference>
<dbReference type="EMBL" id="KV893091">
    <property type="protein sequence ID" value="OON19733.1"/>
    <property type="molecule type" value="Genomic_DNA"/>
</dbReference>
<dbReference type="FunFam" id="3.90.79.10:FF:000003">
    <property type="entry name" value="M7GpppN-mRNA hydrolase isoform 2"/>
    <property type="match status" value="1"/>
</dbReference>
<comment type="similarity">
    <text evidence="3">Belongs to the Nudix hydrolase family. DCP2 subfamily.</text>
</comment>
<dbReference type="InterPro" id="IPR020084">
    <property type="entry name" value="NUDIX_hydrolase_CS"/>
</dbReference>
<gene>
    <name evidence="14" type="ORF">X801_04394</name>
</gene>
<keyword evidence="6 14" id="KW-0378">Hydrolase</keyword>
<keyword evidence="12" id="KW-0472">Membrane</keyword>
<evidence type="ECO:0000313" key="14">
    <source>
        <dbReference type="EMBL" id="OON19733.1"/>
    </source>
</evidence>
<sequence length="468" mass="53423">MQSQGKKGWGKMGRVAINKEGCVGLCATITVVYLQIVARNSGRGGVPRYEYALGKVTQVPNCPLDRHSRRLFPLHGFRVVSELSSLVSGNCIRKQHLFTPACSRFLLNLPNELKEECNRNFVRLFFELERAHWFYLDHYIEDPAVGGVDMFGLAEQLFKEFPDIVPVGVNWQEKYKEWRKYRGETETGGAIILDEYFEMVLLVQGFYGNRWSFPGGKVNENESLIECASREVLEETGLDIEYRIVPSLYIDRTVSGTLRRAFIIENMPRISRLQPGTRNEIEAITWFNVQDLPTHTQDSRPIEKLNMRPNSFYLVVPFVRQLQEYIRLRRTGLSALSALEESNRLADPNRATMVPLPVAEPQLHKSVPKRLRSTSGKTRPSRSPGRPQVIGVKQQVTQKQPQQRPSRTQRKELPKEIDLNEFRKDLLLLSVPSAEPLASTHTIGELSASCWSNVRLRGDVLLDLLTCS</sequence>
<dbReference type="Gene3D" id="3.90.79.10">
    <property type="entry name" value="Nucleoside Triphosphate Pyrophosphohydrolase"/>
    <property type="match status" value="1"/>
</dbReference>
<dbReference type="AlphaFoldDB" id="A0A1S8WZR9"/>
<evidence type="ECO:0000256" key="12">
    <source>
        <dbReference type="SAM" id="Phobius"/>
    </source>
</evidence>
<comment type="subcellular location">
    <subcellularLocation>
        <location evidence="2">Cytoplasm</location>
    </subcellularLocation>
</comment>
<dbReference type="PANTHER" id="PTHR23114">
    <property type="entry name" value="M7GPPPN-MRNA HYDROLASE"/>
    <property type="match status" value="1"/>
</dbReference>
<comment type="catalytic activity">
    <reaction evidence="9">
        <text>a 5'-end (N(7)-methyl 5'-triphosphoguanosine)-ribonucleoside in mRNA + H2O = N(7)-methyl-GDP + a 5'-end phospho-ribonucleoside in mRNA + 2 H(+)</text>
        <dbReference type="Rhea" id="RHEA:67484"/>
        <dbReference type="Rhea" id="RHEA-COMP:15692"/>
        <dbReference type="Rhea" id="RHEA-COMP:17167"/>
        <dbReference type="ChEBI" id="CHEBI:15377"/>
        <dbReference type="ChEBI" id="CHEBI:15378"/>
        <dbReference type="ChEBI" id="CHEBI:63714"/>
        <dbReference type="ChEBI" id="CHEBI:138282"/>
        <dbReference type="ChEBI" id="CHEBI:156461"/>
        <dbReference type="EC" id="3.6.1.62"/>
    </reaction>
    <physiologicalReaction direction="left-to-right" evidence="9">
        <dbReference type="Rhea" id="RHEA:67485"/>
    </physiologicalReaction>
</comment>
<feature type="domain" description="Nudix hydrolase" evidence="13">
    <location>
        <begin position="183"/>
        <end position="309"/>
    </location>
</feature>
<keyword evidence="12" id="KW-1133">Transmembrane helix</keyword>
<keyword evidence="4" id="KW-0963">Cytoplasm</keyword>
<evidence type="ECO:0000313" key="15">
    <source>
        <dbReference type="Proteomes" id="UP000243686"/>
    </source>
</evidence>
<evidence type="ECO:0000256" key="2">
    <source>
        <dbReference type="ARBA" id="ARBA00004496"/>
    </source>
</evidence>
<dbReference type="Pfam" id="PF00293">
    <property type="entry name" value="NUDIX"/>
    <property type="match status" value="1"/>
</dbReference>
<dbReference type="PANTHER" id="PTHR23114:SF17">
    <property type="entry name" value="M7GPPPN-MRNA HYDROLASE"/>
    <property type="match status" value="1"/>
</dbReference>
<dbReference type="Proteomes" id="UP000243686">
    <property type="component" value="Unassembled WGS sequence"/>
</dbReference>
<evidence type="ECO:0000256" key="11">
    <source>
        <dbReference type="SAM" id="MobiDB-lite"/>
    </source>
</evidence>
<dbReference type="GO" id="GO:0000184">
    <property type="term" value="P:nuclear-transcribed mRNA catabolic process, nonsense-mediated decay"/>
    <property type="evidence" value="ECO:0007669"/>
    <property type="project" value="InterPro"/>
</dbReference>
<dbReference type="PROSITE" id="PS51462">
    <property type="entry name" value="NUDIX"/>
    <property type="match status" value="1"/>
</dbReference>
<dbReference type="GO" id="GO:0000932">
    <property type="term" value="C:P-body"/>
    <property type="evidence" value="ECO:0007669"/>
    <property type="project" value="TreeGrafter"/>
</dbReference>
<dbReference type="InterPro" id="IPR020476">
    <property type="entry name" value="Nudix_hydrolase"/>
</dbReference>
<evidence type="ECO:0000256" key="10">
    <source>
        <dbReference type="ARBA" id="ARBA00078183"/>
    </source>
</evidence>
<keyword evidence="8" id="KW-0464">Manganese</keyword>
<dbReference type="GO" id="GO:0003723">
    <property type="term" value="F:RNA binding"/>
    <property type="evidence" value="ECO:0007669"/>
    <property type="project" value="UniProtKB-KW"/>
</dbReference>
<dbReference type="GO" id="GO:0140933">
    <property type="term" value="F:5'-(N(7)-methylguanosine 5'-triphospho)-[mRNA] hydrolase activity"/>
    <property type="evidence" value="ECO:0007669"/>
    <property type="project" value="UniProtKB-EC"/>
</dbReference>
<organism evidence="14 15">
    <name type="scientific">Opisthorchis viverrini</name>
    <name type="common">Southeast Asian liver fluke</name>
    <dbReference type="NCBI Taxonomy" id="6198"/>
    <lineage>
        <taxon>Eukaryota</taxon>
        <taxon>Metazoa</taxon>
        <taxon>Spiralia</taxon>
        <taxon>Lophotrochozoa</taxon>
        <taxon>Platyhelminthes</taxon>
        <taxon>Trematoda</taxon>
        <taxon>Digenea</taxon>
        <taxon>Opisthorchiida</taxon>
        <taxon>Opisthorchiata</taxon>
        <taxon>Opisthorchiidae</taxon>
        <taxon>Opisthorchis</taxon>
    </lineage>
</organism>
<evidence type="ECO:0000256" key="9">
    <source>
        <dbReference type="ARBA" id="ARBA00047661"/>
    </source>
</evidence>
<evidence type="ECO:0000256" key="6">
    <source>
        <dbReference type="ARBA" id="ARBA00022801"/>
    </source>
</evidence>
<evidence type="ECO:0000256" key="5">
    <source>
        <dbReference type="ARBA" id="ARBA00022723"/>
    </source>
</evidence>
<dbReference type="GO" id="GO:0000290">
    <property type="term" value="P:deadenylation-dependent decapping of nuclear-transcribed mRNA"/>
    <property type="evidence" value="ECO:0007669"/>
    <property type="project" value="InterPro"/>
</dbReference>
<dbReference type="SUPFAM" id="SSF140586">
    <property type="entry name" value="Dcp2 domain-like"/>
    <property type="match status" value="1"/>
</dbReference>
<dbReference type="GO" id="GO:0030145">
    <property type="term" value="F:manganese ion binding"/>
    <property type="evidence" value="ECO:0007669"/>
    <property type="project" value="InterPro"/>
</dbReference>
<protein>
    <recommendedName>
        <fullName evidence="10">mRNA-decapping enzyme 2</fullName>
    </recommendedName>
</protein>
<feature type="compositionally biased region" description="Low complexity" evidence="11">
    <location>
        <begin position="392"/>
        <end position="403"/>
    </location>
</feature>
<feature type="transmembrane region" description="Helical" evidence="12">
    <location>
        <begin position="21"/>
        <end position="38"/>
    </location>
</feature>
<dbReference type="SUPFAM" id="SSF55811">
    <property type="entry name" value="Nudix"/>
    <property type="match status" value="1"/>
</dbReference>
<dbReference type="InterPro" id="IPR000086">
    <property type="entry name" value="NUDIX_hydrolase_dom"/>
</dbReference>
<evidence type="ECO:0000256" key="7">
    <source>
        <dbReference type="ARBA" id="ARBA00022884"/>
    </source>
</evidence>
<evidence type="ECO:0000259" key="13">
    <source>
        <dbReference type="PROSITE" id="PS51462"/>
    </source>
</evidence>
<keyword evidence="12" id="KW-0812">Transmembrane</keyword>
<dbReference type="InterPro" id="IPR036189">
    <property type="entry name" value="DCP2_BoxA_sf"/>
</dbReference>
<name>A0A1S8WZR9_OPIVI</name>
<dbReference type="Pfam" id="PF05026">
    <property type="entry name" value="DCP2"/>
    <property type="match status" value="1"/>
</dbReference>
<dbReference type="PRINTS" id="PR00502">
    <property type="entry name" value="NUDIXFAMILY"/>
</dbReference>
<dbReference type="InterPro" id="IPR015797">
    <property type="entry name" value="NUDIX_hydrolase-like_dom_sf"/>
</dbReference>
<dbReference type="InterPro" id="IPR044099">
    <property type="entry name" value="Dcp2_NUDIX"/>
</dbReference>
<keyword evidence="5" id="KW-0479">Metal-binding</keyword>
<comment type="cofactor">
    <cofactor evidence="1">
        <name>Mn(2+)</name>
        <dbReference type="ChEBI" id="CHEBI:29035"/>
    </cofactor>
</comment>
<proteinExistence type="inferred from homology"/>
<dbReference type="PROSITE" id="PS00893">
    <property type="entry name" value="NUDIX_BOX"/>
    <property type="match status" value="1"/>
</dbReference>
<keyword evidence="15" id="KW-1185">Reference proteome</keyword>
<reference evidence="14 15" key="1">
    <citation type="submission" date="2015-03" db="EMBL/GenBank/DDBJ databases">
        <title>Draft genome of the nematode, Opisthorchis viverrini.</title>
        <authorList>
            <person name="Mitreva M."/>
        </authorList>
    </citation>
    <scope>NUCLEOTIDE SEQUENCE [LARGE SCALE GENOMIC DNA]</scope>
    <source>
        <strain evidence="14">Khon Kaen</strain>
    </source>
</reference>